<dbReference type="SUPFAM" id="SSF53271">
    <property type="entry name" value="PRTase-like"/>
    <property type="match status" value="1"/>
</dbReference>
<protein>
    <submittedName>
        <fullName evidence="3">Competence protein F homolog, phosphoribosyltransferase domain protein YhgH required for utilization of DNA as sole source of carbon and energy</fullName>
    </submittedName>
</protein>
<dbReference type="InterPro" id="IPR051910">
    <property type="entry name" value="ComF/GntX_DNA_util-trans"/>
</dbReference>
<dbReference type="EMBL" id="UOFK01000179">
    <property type="protein sequence ID" value="VAW79105.1"/>
    <property type="molecule type" value="Genomic_DNA"/>
</dbReference>
<gene>
    <name evidence="3" type="ORF">MNBD_GAMMA13-105</name>
</gene>
<sequence>HALFAYQPPTDGWIHALKFHQDLAIARLLGELLAEHPAIVGRTDQLKIVPVPLHPLRRAQRGYNQAQELARPLLKTGYAAARYDCRRARHTTAQSTLDKKQRNRNLRGVFSVKTSQESQQLLLVDDVMTTGATLNALATELKRAGAGRVEALVVARTIVRT</sequence>
<dbReference type="InterPro" id="IPR000836">
    <property type="entry name" value="PRTase_dom"/>
</dbReference>
<feature type="non-terminal residue" evidence="3">
    <location>
        <position position="1"/>
    </location>
</feature>
<dbReference type="GO" id="GO:0016757">
    <property type="term" value="F:glycosyltransferase activity"/>
    <property type="evidence" value="ECO:0007669"/>
    <property type="project" value="UniProtKB-KW"/>
</dbReference>
<accession>A0A3B0YDY0</accession>
<comment type="similarity">
    <text evidence="1">Belongs to the ComF/GntX family.</text>
</comment>
<dbReference type="PANTHER" id="PTHR47505:SF1">
    <property type="entry name" value="DNA UTILIZATION PROTEIN YHGH"/>
    <property type="match status" value="1"/>
</dbReference>
<feature type="domain" description="Phosphoribosyltransferase" evidence="2">
    <location>
        <begin position="61"/>
        <end position="156"/>
    </location>
</feature>
<dbReference type="Gene3D" id="3.40.50.2020">
    <property type="match status" value="1"/>
</dbReference>
<evidence type="ECO:0000313" key="3">
    <source>
        <dbReference type="EMBL" id="VAW79105.1"/>
    </source>
</evidence>
<reference evidence="3" key="1">
    <citation type="submission" date="2018-06" db="EMBL/GenBank/DDBJ databases">
        <authorList>
            <person name="Zhirakovskaya E."/>
        </authorList>
    </citation>
    <scope>NUCLEOTIDE SEQUENCE</scope>
</reference>
<dbReference type="PANTHER" id="PTHR47505">
    <property type="entry name" value="DNA UTILIZATION PROTEIN YHGH"/>
    <property type="match status" value="1"/>
</dbReference>
<proteinExistence type="inferred from homology"/>
<evidence type="ECO:0000256" key="1">
    <source>
        <dbReference type="ARBA" id="ARBA00008007"/>
    </source>
</evidence>
<name>A0A3B0YDY0_9ZZZZ</name>
<evidence type="ECO:0000259" key="2">
    <source>
        <dbReference type="Pfam" id="PF00156"/>
    </source>
</evidence>
<keyword evidence="3" id="KW-0328">Glycosyltransferase</keyword>
<dbReference type="InterPro" id="IPR029057">
    <property type="entry name" value="PRTase-like"/>
</dbReference>
<dbReference type="CDD" id="cd06223">
    <property type="entry name" value="PRTases_typeI"/>
    <property type="match status" value="1"/>
</dbReference>
<organism evidence="3">
    <name type="scientific">hydrothermal vent metagenome</name>
    <dbReference type="NCBI Taxonomy" id="652676"/>
    <lineage>
        <taxon>unclassified sequences</taxon>
        <taxon>metagenomes</taxon>
        <taxon>ecological metagenomes</taxon>
    </lineage>
</organism>
<dbReference type="AlphaFoldDB" id="A0A3B0YDY0"/>
<keyword evidence="3" id="KW-0808">Transferase</keyword>
<dbReference type="Pfam" id="PF00156">
    <property type="entry name" value="Pribosyltran"/>
    <property type="match status" value="1"/>
</dbReference>